<comment type="similarity">
    <text evidence="1 6">Belongs to the peptidase S8 family.</text>
</comment>
<reference evidence="10 11" key="1">
    <citation type="submission" date="2019-07" db="EMBL/GenBank/DDBJ databases">
        <title>R&amp;d 2014.</title>
        <authorList>
            <person name="Klenk H.-P."/>
        </authorList>
    </citation>
    <scope>NUCLEOTIDE SEQUENCE [LARGE SCALE GENOMIC DNA]</scope>
    <source>
        <strain evidence="10 11">DSM 43912</strain>
    </source>
</reference>
<dbReference type="InterPro" id="IPR050131">
    <property type="entry name" value="Peptidase_S8_subtilisin-like"/>
</dbReference>
<dbReference type="SUPFAM" id="SSF49464">
    <property type="entry name" value="Carboxypeptidase regulatory domain-like"/>
    <property type="match status" value="3"/>
</dbReference>
<dbReference type="PROSITE" id="PS51318">
    <property type="entry name" value="TAT"/>
    <property type="match status" value="1"/>
</dbReference>
<dbReference type="Proteomes" id="UP000319728">
    <property type="component" value="Unassembled WGS sequence"/>
</dbReference>
<organism evidence="10 11">
    <name type="scientific">Micromonospora sagamiensis</name>
    <dbReference type="NCBI Taxonomy" id="47875"/>
    <lineage>
        <taxon>Bacteria</taxon>
        <taxon>Bacillati</taxon>
        <taxon>Actinomycetota</taxon>
        <taxon>Actinomycetes</taxon>
        <taxon>Micromonosporales</taxon>
        <taxon>Micromonosporaceae</taxon>
        <taxon>Micromonospora</taxon>
    </lineage>
</organism>
<dbReference type="SMART" id="SM00612">
    <property type="entry name" value="Kelch"/>
    <property type="match status" value="5"/>
</dbReference>
<dbReference type="InterPro" id="IPR023828">
    <property type="entry name" value="Peptidase_S8_Ser-AS"/>
</dbReference>
<dbReference type="GO" id="GO:0006508">
    <property type="term" value="P:proteolysis"/>
    <property type="evidence" value="ECO:0007669"/>
    <property type="project" value="UniProtKB-KW"/>
</dbReference>
<feature type="active site" description="Charge relay system" evidence="5 6">
    <location>
        <position position="419"/>
    </location>
</feature>
<dbReference type="Gene3D" id="2.120.10.80">
    <property type="entry name" value="Kelch-type beta propeller"/>
    <property type="match status" value="2"/>
</dbReference>
<feature type="region of interest" description="Disordered" evidence="7">
    <location>
        <begin position="1008"/>
        <end position="1029"/>
    </location>
</feature>
<comment type="caution">
    <text evidence="10">The sequence shown here is derived from an EMBL/GenBank/DDBJ whole genome shotgun (WGS) entry which is preliminary data.</text>
</comment>
<evidence type="ECO:0000256" key="6">
    <source>
        <dbReference type="PROSITE-ProRule" id="PRU01240"/>
    </source>
</evidence>
<dbReference type="SUPFAM" id="SSF49452">
    <property type="entry name" value="Starch-binding domain-like"/>
    <property type="match status" value="1"/>
</dbReference>
<dbReference type="InterPro" id="IPR008969">
    <property type="entry name" value="CarboxyPept-like_regulatory"/>
</dbReference>
<evidence type="ECO:0000256" key="8">
    <source>
        <dbReference type="SAM" id="SignalP"/>
    </source>
</evidence>
<name>A0A562WEA7_9ACTN</name>
<dbReference type="InterPro" id="IPR015500">
    <property type="entry name" value="Peptidase_S8_subtilisin-rel"/>
</dbReference>
<accession>A0A562WEA7</accession>
<dbReference type="PROSITE" id="PS51892">
    <property type="entry name" value="SUBTILASE"/>
    <property type="match status" value="1"/>
</dbReference>
<keyword evidence="11" id="KW-1185">Reference proteome</keyword>
<dbReference type="InterPro" id="IPR006311">
    <property type="entry name" value="TAT_signal"/>
</dbReference>
<dbReference type="PROSITE" id="PS00138">
    <property type="entry name" value="SUBTILASE_SER"/>
    <property type="match status" value="1"/>
</dbReference>
<keyword evidence="8" id="KW-0732">Signal</keyword>
<dbReference type="PANTHER" id="PTHR43806">
    <property type="entry name" value="PEPTIDASE S8"/>
    <property type="match status" value="1"/>
</dbReference>
<evidence type="ECO:0000256" key="5">
    <source>
        <dbReference type="PIRSR" id="PIRSR615500-1"/>
    </source>
</evidence>
<feature type="region of interest" description="Disordered" evidence="7">
    <location>
        <begin position="302"/>
        <end position="325"/>
    </location>
</feature>
<dbReference type="OrthoDB" id="9813435at2"/>
<dbReference type="InterPro" id="IPR015915">
    <property type="entry name" value="Kelch-typ_b-propeller"/>
</dbReference>
<feature type="active site" description="Charge relay system" evidence="5 6">
    <location>
        <position position="248"/>
    </location>
</feature>
<dbReference type="Pfam" id="PF00082">
    <property type="entry name" value="Peptidase_S8"/>
    <property type="match status" value="1"/>
</dbReference>
<dbReference type="SUPFAM" id="SSF117281">
    <property type="entry name" value="Kelch motif"/>
    <property type="match status" value="1"/>
</dbReference>
<dbReference type="SUPFAM" id="SSF52743">
    <property type="entry name" value="Subtilisin-like"/>
    <property type="match status" value="1"/>
</dbReference>
<feature type="active site" description="Charge relay system" evidence="5 6">
    <location>
        <position position="202"/>
    </location>
</feature>
<keyword evidence="4 6" id="KW-0720">Serine protease</keyword>
<feature type="signal peptide" evidence="8">
    <location>
        <begin position="1"/>
        <end position="36"/>
    </location>
</feature>
<evidence type="ECO:0000256" key="3">
    <source>
        <dbReference type="ARBA" id="ARBA00022801"/>
    </source>
</evidence>
<proteinExistence type="inferred from homology"/>
<dbReference type="NCBIfam" id="NF038128">
    <property type="entry name" value="choice_anch_J"/>
    <property type="match status" value="1"/>
</dbReference>
<dbReference type="Pfam" id="PF24681">
    <property type="entry name" value="Kelch_KLHDC2_KLHL20_DRC7"/>
    <property type="match status" value="1"/>
</dbReference>
<dbReference type="Gene3D" id="2.60.40.1120">
    <property type="entry name" value="Carboxypeptidase-like, regulatory domain"/>
    <property type="match status" value="4"/>
</dbReference>
<dbReference type="PANTHER" id="PTHR43806:SF11">
    <property type="entry name" value="CEREVISIN-RELATED"/>
    <property type="match status" value="1"/>
</dbReference>
<feature type="chain" id="PRO_5043411364" evidence="8">
    <location>
        <begin position="37"/>
        <end position="1473"/>
    </location>
</feature>
<evidence type="ECO:0000313" key="10">
    <source>
        <dbReference type="EMBL" id="TWJ28609.1"/>
    </source>
</evidence>
<dbReference type="InterPro" id="IPR013320">
    <property type="entry name" value="ConA-like_dom_sf"/>
</dbReference>
<dbReference type="EMBL" id="VLLP01000001">
    <property type="protein sequence ID" value="TWJ28609.1"/>
    <property type="molecule type" value="Genomic_DNA"/>
</dbReference>
<dbReference type="InterPro" id="IPR006652">
    <property type="entry name" value="Kelch_1"/>
</dbReference>
<gene>
    <name evidence="10" type="ORF">JD81_02114</name>
</gene>
<protein>
    <submittedName>
        <fullName evidence="10">Subtilisin family serine protease</fullName>
    </submittedName>
</protein>
<dbReference type="Pfam" id="PF01344">
    <property type="entry name" value="Kelch_1"/>
    <property type="match status" value="1"/>
</dbReference>
<dbReference type="GO" id="GO:0004252">
    <property type="term" value="F:serine-type endopeptidase activity"/>
    <property type="evidence" value="ECO:0007669"/>
    <property type="project" value="UniProtKB-UniRule"/>
</dbReference>
<sequence>MWKRRPRGSRRESRTAAVATIALLALLSSTAPAAQAAPTEGEPTDRPSAKIEKPLAGKFAVAAKQDFLVRFTERADLTEAGRIKDWDVRGTTTANVLKASATRSQRGVRAVLDKAKVSYKSFWATNAIYVEDGSATLARQLAGRAEVQMLYEPRTYEIPVVAEDEPGATPQSLQWGIADVNADDVWSTYGITGEGVVVASIDSGVQYDHPALVKQYRGTTGDGTFDHNYNWFDASGTCGGKPCDLNGHGTHTMGTMVGDDRAGNQIGMAPGATWITTNGCCDSDTTLIESGQWLLEPTDLNGQNPDASKRPNIINNSWGTQSPSNDPFMEDISRAWEASGIFSVWANGNIGSACNTSGSPGSRIINYSVGNYDSSHAINPYSSRGAGQDGETKPNISAPGSAIRSSVPGSGYAHYSGTSMAAPHVSGAIALAWSAAPTLLGDVAATKALTDGSAVDSPDNQCGGTDDDNNVFGEGRLDALALLAAAPTRDTGVLSGTVTDATSGGPVADARVGLTGLIARTVSTDADGRFELRLPVGAYDLSVSKFGYATGTFTAVKIDADQTTTLNVPLASRPSSTVTGTITDGSGQGWPLYAKLDVGDTPVSAFTDPVTGAYSLNLPSGTNYRVQVTAQYAGYDPKTVTLDLTAGGNVTLDLTLEVTLACNAPGYRLVYERVLQEGFDSGKVPDGWTVVDNLGTGRVWTFTDPENWGNLTGGDGAFADVNGDYYGTPSPQDTALVTPVLDLTDITDATLEFATDYLHHASEKPKVDFSVDSGATWTTVWTQDTSLRGPHKVQVPLPGAAGQPDVQVRFHYQVGTWSHWWQVDDVFVGQRDCVPLDVGLLVGNVYDANDKTPVNGATVTSDEAPHDTATTVATPQDDAVADGFYWMYSSLTGKHPFTATKARYQSTTRPVDVVKSGVTSADFLLGAGRLKVKPSLVQAGVTLGGVDERTFTITNDGTAPVELEITENDGSFTILKADGTRTSSTRIAGSTGPSVNRVKTNVTPLPLASSATTTADDAKPPVVPQSEPWVDLPNYPIDIMDNHAGNLDGKVYSFGGTESGFGTTTASYVYDPATLTWTALAPMPEGRQQASAAFVDGRFYMIGGWSGGDGATVGVAAIYDPETDTWTKGARNHPSPAAAAGTAVLNEKIYMVGGCTSSCGTRDVVVYDTETDTYQTAADYPTNTSWLACAGLDGKVVCAGGFTGATSSVSTYSYDPATNSWTRRADLPGTYDAWGTSYSAANGRLLLSGGAVGDSTAVTNEGYAYDPRADKWTALPNSNNSLYRGAAACGFFKIGGSWANWSATPASEVLPGYEDCRGPGVSWLSAGPTTATIKAGDSLTVGVVFDSTAVSQPGTYTAELKIKENTPHPSPTIGVTMNVLPPKSWGKLAGTVSGQSPHGAVTPEAGAIVQVNDADDAFTLVTGADGSYARWMNQTRQTLQIVVAKHGYVPQTRDSRIMRGKTTTENFTLQPLP</sequence>
<dbReference type="PRINTS" id="PR00723">
    <property type="entry name" value="SUBTILISIN"/>
</dbReference>
<dbReference type="Gene3D" id="2.60.120.200">
    <property type="match status" value="1"/>
</dbReference>
<evidence type="ECO:0000256" key="1">
    <source>
        <dbReference type="ARBA" id="ARBA00011073"/>
    </source>
</evidence>
<dbReference type="Gene3D" id="3.40.50.200">
    <property type="entry name" value="Peptidase S8/S53 domain"/>
    <property type="match status" value="1"/>
</dbReference>
<keyword evidence="3 6" id="KW-0378">Hydrolase</keyword>
<feature type="domain" description="Peptidase S8/S53" evidence="9">
    <location>
        <begin position="193"/>
        <end position="458"/>
    </location>
</feature>
<dbReference type="GO" id="GO:0030246">
    <property type="term" value="F:carbohydrate binding"/>
    <property type="evidence" value="ECO:0007669"/>
    <property type="project" value="InterPro"/>
</dbReference>
<dbReference type="InterPro" id="IPR000209">
    <property type="entry name" value="Peptidase_S8/S53_dom"/>
</dbReference>
<dbReference type="InterPro" id="IPR036852">
    <property type="entry name" value="Peptidase_S8/S53_dom_sf"/>
</dbReference>
<dbReference type="RefSeq" id="WP_145817025.1">
    <property type="nucleotide sequence ID" value="NZ_AP023438.1"/>
</dbReference>
<evidence type="ECO:0000256" key="4">
    <source>
        <dbReference type="ARBA" id="ARBA00022825"/>
    </source>
</evidence>
<feature type="region of interest" description="Disordered" evidence="7">
    <location>
        <begin position="379"/>
        <end position="403"/>
    </location>
</feature>
<dbReference type="SUPFAM" id="SSF49899">
    <property type="entry name" value="Concanavalin A-like lectins/glucanases"/>
    <property type="match status" value="1"/>
</dbReference>
<evidence type="ECO:0000256" key="2">
    <source>
        <dbReference type="ARBA" id="ARBA00022670"/>
    </source>
</evidence>
<feature type="compositionally biased region" description="Polar residues" evidence="7">
    <location>
        <begin position="313"/>
        <end position="325"/>
    </location>
</feature>
<keyword evidence="2 6" id="KW-0645">Protease</keyword>
<dbReference type="Pfam" id="PF13620">
    <property type="entry name" value="CarboxypepD_reg"/>
    <property type="match status" value="1"/>
</dbReference>
<evidence type="ECO:0000313" key="11">
    <source>
        <dbReference type="Proteomes" id="UP000319728"/>
    </source>
</evidence>
<dbReference type="InterPro" id="IPR013784">
    <property type="entry name" value="Carb-bd-like_fold"/>
</dbReference>
<evidence type="ECO:0000259" key="9">
    <source>
        <dbReference type="Pfam" id="PF00082"/>
    </source>
</evidence>
<evidence type="ECO:0000256" key="7">
    <source>
        <dbReference type="SAM" id="MobiDB-lite"/>
    </source>
</evidence>